<keyword evidence="1" id="KW-1185">Reference proteome</keyword>
<evidence type="ECO:0000313" key="1">
    <source>
        <dbReference type="Proteomes" id="UP000095283"/>
    </source>
</evidence>
<dbReference type="Proteomes" id="UP000095283">
    <property type="component" value="Unplaced"/>
</dbReference>
<dbReference type="AlphaFoldDB" id="A0A1I7XEQ7"/>
<dbReference type="WBParaSite" id="Hba_16137">
    <property type="protein sequence ID" value="Hba_16137"/>
    <property type="gene ID" value="Hba_16137"/>
</dbReference>
<sequence length="60" mass="6593">MIPKYATAYALVTGLRCTLPPMNLISLLEINDSRGATYPPIPTLTLSMWSKQPKKTNSAL</sequence>
<protein>
    <submittedName>
        <fullName evidence="2">Secreted protein</fullName>
    </submittedName>
</protein>
<reference evidence="2" key="1">
    <citation type="submission" date="2016-11" db="UniProtKB">
        <authorList>
            <consortium name="WormBaseParasite"/>
        </authorList>
    </citation>
    <scope>IDENTIFICATION</scope>
</reference>
<organism evidence="1 2">
    <name type="scientific">Heterorhabditis bacteriophora</name>
    <name type="common">Entomopathogenic nematode worm</name>
    <dbReference type="NCBI Taxonomy" id="37862"/>
    <lineage>
        <taxon>Eukaryota</taxon>
        <taxon>Metazoa</taxon>
        <taxon>Ecdysozoa</taxon>
        <taxon>Nematoda</taxon>
        <taxon>Chromadorea</taxon>
        <taxon>Rhabditida</taxon>
        <taxon>Rhabditina</taxon>
        <taxon>Rhabditomorpha</taxon>
        <taxon>Strongyloidea</taxon>
        <taxon>Heterorhabditidae</taxon>
        <taxon>Heterorhabditis</taxon>
    </lineage>
</organism>
<name>A0A1I7XEQ7_HETBA</name>
<proteinExistence type="predicted"/>
<accession>A0A1I7XEQ7</accession>
<evidence type="ECO:0000313" key="2">
    <source>
        <dbReference type="WBParaSite" id="Hba_16137"/>
    </source>
</evidence>